<proteinExistence type="predicted"/>
<dbReference type="Proteomes" id="UP000036000">
    <property type="component" value="Chromosome"/>
</dbReference>
<dbReference type="GO" id="GO:0003677">
    <property type="term" value="F:DNA binding"/>
    <property type="evidence" value="ECO:0007669"/>
    <property type="project" value="InterPro"/>
</dbReference>
<protein>
    <submittedName>
        <fullName evidence="2">XRE family transcriptional regulator</fullName>
    </submittedName>
</protein>
<evidence type="ECO:0000313" key="2">
    <source>
        <dbReference type="EMBL" id="AKP65399.1"/>
    </source>
</evidence>
<dbReference type="RefSeq" id="WP_048735694.1">
    <property type="nucleotide sequence ID" value="NZ_CP012033.1"/>
</dbReference>
<evidence type="ECO:0000313" key="3">
    <source>
        <dbReference type="Proteomes" id="UP000036000"/>
    </source>
</evidence>
<feature type="domain" description="HTH cro/C1-type" evidence="1">
    <location>
        <begin position="25"/>
        <end position="73"/>
    </location>
</feature>
<organism evidence="2 3">
    <name type="scientific">Levilactobacillus koreensis</name>
    <dbReference type="NCBI Taxonomy" id="637971"/>
    <lineage>
        <taxon>Bacteria</taxon>
        <taxon>Bacillati</taxon>
        <taxon>Bacillota</taxon>
        <taxon>Bacilli</taxon>
        <taxon>Lactobacillales</taxon>
        <taxon>Lactobacillaceae</taxon>
        <taxon>Levilactobacillus</taxon>
    </lineage>
</organism>
<dbReference type="PROSITE" id="PS50943">
    <property type="entry name" value="HTH_CROC1"/>
    <property type="match status" value="1"/>
</dbReference>
<dbReference type="CDD" id="cd00093">
    <property type="entry name" value="HTH_XRE"/>
    <property type="match status" value="1"/>
</dbReference>
<dbReference type="Pfam" id="PF01381">
    <property type="entry name" value="HTH_3"/>
    <property type="match status" value="1"/>
</dbReference>
<dbReference type="Gene3D" id="1.10.260.40">
    <property type="entry name" value="lambda repressor-like DNA-binding domains"/>
    <property type="match status" value="1"/>
</dbReference>
<dbReference type="InterPro" id="IPR010982">
    <property type="entry name" value="Lambda_DNA-bd_dom_sf"/>
</dbReference>
<gene>
    <name evidence="2" type="ORF">ABN16_10560</name>
</gene>
<keyword evidence="3" id="KW-1185">Reference proteome</keyword>
<dbReference type="KEGG" id="lko:ABN16_10560"/>
<accession>A0AAC9ERK2</accession>
<evidence type="ECO:0000259" key="1">
    <source>
        <dbReference type="PROSITE" id="PS50943"/>
    </source>
</evidence>
<dbReference type="SMART" id="SM00530">
    <property type="entry name" value="HTH_XRE"/>
    <property type="match status" value="1"/>
</dbReference>
<dbReference type="SUPFAM" id="SSF47413">
    <property type="entry name" value="lambda repressor-like DNA-binding domains"/>
    <property type="match status" value="1"/>
</dbReference>
<dbReference type="AlphaFoldDB" id="A0AAC9ERK2"/>
<reference evidence="2 3" key="1">
    <citation type="submission" date="2015-07" db="EMBL/GenBank/DDBJ databases">
        <title>Lactobacillus korensis/26-25/ whole genome sequencing.</title>
        <authorList>
            <person name="Kim M.K."/>
            <person name="Im W.-T."/>
            <person name="Srinivasan S."/>
            <person name="Lee J.-J."/>
        </authorList>
    </citation>
    <scope>NUCLEOTIDE SEQUENCE [LARGE SCALE GENOMIC DNA]</scope>
    <source>
        <strain evidence="2 3">26-25</strain>
    </source>
</reference>
<dbReference type="InterPro" id="IPR001387">
    <property type="entry name" value="Cro/C1-type_HTH"/>
</dbReference>
<sequence length="117" mass="13118">MPRHELSSFEKNIRRLIAQNLKIASRGMTQGDLAAKTGIPSSTLSGYFAERSTPNPENVQRLADVLGVHKSAIDPRFSDTLFTQDTAFDVAYLQLTPSRQLAVRLFAQEQLKQQNQE</sequence>
<dbReference type="EMBL" id="CP012033">
    <property type="protein sequence ID" value="AKP65399.1"/>
    <property type="molecule type" value="Genomic_DNA"/>
</dbReference>
<name>A0AAC9ERK2_9LACO</name>